<organism evidence="3 4">
    <name type="scientific">Granulicella rosea</name>
    <dbReference type="NCBI Taxonomy" id="474952"/>
    <lineage>
        <taxon>Bacteria</taxon>
        <taxon>Pseudomonadati</taxon>
        <taxon>Acidobacteriota</taxon>
        <taxon>Terriglobia</taxon>
        <taxon>Terriglobales</taxon>
        <taxon>Acidobacteriaceae</taxon>
        <taxon>Granulicella</taxon>
    </lineage>
</organism>
<dbReference type="PRINTS" id="PR00483">
    <property type="entry name" value="BACPHPHTASE"/>
</dbReference>
<dbReference type="AlphaFoldDB" id="A0A239CXH2"/>
<evidence type="ECO:0000313" key="4">
    <source>
        <dbReference type="Proteomes" id="UP000198356"/>
    </source>
</evidence>
<dbReference type="Gene3D" id="1.20.144.10">
    <property type="entry name" value="Phosphatidic acid phosphatase type 2/haloperoxidase"/>
    <property type="match status" value="1"/>
</dbReference>
<accession>A0A239CXH2</accession>
<dbReference type="GO" id="GO:0003993">
    <property type="term" value="F:acid phosphatase activity"/>
    <property type="evidence" value="ECO:0007669"/>
    <property type="project" value="UniProtKB-EC"/>
</dbReference>
<feature type="domain" description="Phosphatidic acid phosphatase type 2/haloperoxidase" evidence="2">
    <location>
        <begin position="118"/>
        <end position="231"/>
    </location>
</feature>
<sequence length="258" mass="27694">MSQRQGRAWMLACGTIFHVSLFALALRGRPAVAQEPAVARKAAKASLYLDPAALRLAALTPAPPAPDSAATQAELATLHRIETARSPAQVAAAKADDAEQDIFSYRTVFGAWFQPETLPLTAALSARVHAEEGAASGDLKTVFARPRPYQSDKTLHPVCKLTEAPNSYPSGHTLSGYLLGFTLAEMMPEKKQEILDRADDYAHNRLVCGVHYPSDLEASRRIAFAVFGAMMSNAKFVDDLTAASAELHAQQHAAVAAK</sequence>
<dbReference type="InterPro" id="IPR036938">
    <property type="entry name" value="PAP2/HPO_sf"/>
</dbReference>
<proteinExistence type="inferred from homology"/>
<dbReference type="EMBL" id="FZOU01000001">
    <property type="protein sequence ID" value="SNS24234.1"/>
    <property type="molecule type" value="Genomic_DNA"/>
</dbReference>
<evidence type="ECO:0000259" key="2">
    <source>
        <dbReference type="SMART" id="SM00014"/>
    </source>
</evidence>
<keyword evidence="4" id="KW-1185">Reference proteome</keyword>
<dbReference type="Proteomes" id="UP000198356">
    <property type="component" value="Unassembled WGS sequence"/>
</dbReference>
<dbReference type="RefSeq" id="WP_217896993.1">
    <property type="nucleotide sequence ID" value="NZ_FZOU01000001.1"/>
</dbReference>
<dbReference type="EC" id="3.1.3.2" evidence="1"/>
<name>A0A239CXH2_9BACT</name>
<dbReference type="InterPro" id="IPR000326">
    <property type="entry name" value="PAP2/HPO"/>
</dbReference>
<comment type="similarity">
    <text evidence="1">Belongs to the class A bacterial acid phosphatase family.</text>
</comment>
<dbReference type="SUPFAM" id="SSF48317">
    <property type="entry name" value="Acid phosphatase/Vanadium-dependent haloperoxidase"/>
    <property type="match status" value="1"/>
</dbReference>
<gene>
    <name evidence="3" type="ORF">SAMN05421770_101143</name>
</gene>
<dbReference type="GO" id="GO:0030288">
    <property type="term" value="C:outer membrane-bounded periplasmic space"/>
    <property type="evidence" value="ECO:0007669"/>
    <property type="project" value="InterPro"/>
</dbReference>
<protein>
    <recommendedName>
        <fullName evidence="1">Acid phosphatase</fullName>
        <ecNumber evidence="1">3.1.3.2</ecNumber>
    </recommendedName>
</protein>
<evidence type="ECO:0000313" key="3">
    <source>
        <dbReference type="EMBL" id="SNS24234.1"/>
    </source>
</evidence>
<dbReference type="PIRSF" id="PIRSF000897">
    <property type="entry name" value="Acid_Ptase_ClsA"/>
    <property type="match status" value="1"/>
</dbReference>
<keyword evidence="1" id="KW-0378">Hydrolase</keyword>
<reference evidence="3 4" key="1">
    <citation type="submission" date="2017-06" db="EMBL/GenBank/DDBJ databases">
        <authorList>
            <person name="Kim H.J."/>
            <person name="Triplett B.A."/>
        </authorList>
    </citation>
    <scope>NUCLEOTIDE SEQUENCE [LARGE SCALE GENOMIC DNA]</scope>
    <source>
        <strain evidence="3 4">DSM 18704</strain>
    </source>
</reference>
<evidence type="ECO:0000256" key="1">
    <source>
        <dbReference type="PIRNR" id="PIRNR000897"/>
    </source>
</evidence>
<dbReference type="SMART" id="SM00014">
    <property type="entry name" value="acidPPc"/>
    <property type="match status" value="1"/>
</dbReference>
<comment type="catalytic activity">
    <reaction evidence="1">
        <text>a phosphate monoester + H2O = an alcohol + phosphate</text>
        <dbReference type="Rhea" id="RHEA:15017"/>
        <dbReference type="ChEBI" id="CHEBI:15377"/>
        <dbReference type="ChEBI" id="CHEBI:30879"/>
        <dbReference type="ChEBI" id="CHEBI:43474"/>
        <dbReference type="ChEBI" id="CHEBI:67140"/>
        <dbReference type="EC" id="3.1.3.2"/>
    </reaction>
</comment>
<dbReference type="Pfam" id="PF01569">
    <property type="entry name" value="PAP2"/>
    <property type="match status" value="1"/>
</dbReference>
<dbReference type="InterPro" id="IPR001011">
    <property type="entry name" value="Acid_Pase_classA_bac"/>
</dbReference>